<gene>
    <name evidence="2" type="ORF">GW579_04915</name>
</gene>
<feature type="region of interest" description="Disordered" evidence="1">
    <location>
        <begin position="118"/>
        <end position="141"/>
    </location>
</feature>
<evidence type="ECO:0000313" key="3">
    <source>
        <dbReference type="Proteomes" id="UP000476696"/>
    </source>
</evidence>
<reference evidence="2 3" key="2">
    <citation type="submission" date="2020-03" db="EMBL/GenBank/DDBJ databases">
        <title>Rahnella aceri sp. nov., isoated from traditional Jeju Makgeolli.</title>
        <authorList>
            <person name="Kim I.S."/>
            <person name="Jeon D."/>
        </authorList>
    </citation>
    <scope>NUCLEOTIDE SEQUENCE [LARGE SCALE GENOMIC DNA]</scope>
    <source>
        <strain evidence="2 3">Lac-M11</strain>
    </source>
</reference>
<sequence>MFSTDDVFQRLASSPFRQRFHLGPKEYEYCMSHGPDTVAQHAADFISRRLAPAEPQADGRQTPMRGHPVFIAQHATATCCRGCLEKWHRIAAHAEMTQTQQDYTVAVILHWIHQEMQRAAPAAKPRKAKPKNSDPQQMDLL</sequence>
<protein>
    <submittedName>
        <fullName evidence="2">DUF4186 domain-containing protein</fullName>
    </submittedName>
</protein>
<comment type="caution">
    <text evidence="2">The sequence shown here is derived from an EMBL/GenBank/DDBJ whole genome shotgun (WGS) entry which is preliminary data.</text>
</comment>
<accession>A0A6M2B1T1</accession>
<name>A0A6M2B1T1_9GAMM</name>
<keyword evidence="3" id="KW-1185">Reference proteome</keyword>
<dbReference type="Proteomes" id="UP000476696">
    <property type="component" value="Unassembled WGS sequence"/>
</dbReference>
<evidence type="ECO:0000256" key="1">
    <source>
        <dbReference type="SAM" id="MobiDB-lite"/>
    </source>
</evidence>
<dbReference type="EMBL" id="JAADJS010000001">
    <property type="protein sequence ID" value="NGX86431.1"/>
    <property type="molecule type" value="Genomic_DNA"/>
</dbReference>
<dbReference type="AlphaFoldDB" id="A0A6M2B1T1"/>
<dbReference type="RefSeq" id="WP_165058721.1">
    <property type="nucleotide sequence ID" value="NZ_JAADJS010000001.1"/>
</dbReference>
<reference evidence="2 3" key="1">
    <citation type="submission" date="2020-01" db="EMBL/GenBank/DDBJ databases">
        <authorList>
            <person name="Lee S.D."/>
        </authorList>
    </citation>
    <scope>NUCLEOTIDE SEQUENCE [LARGE SCALE GENOMIC DNA]</scope>
    <source>
        <strain evidence="2 3">Lac-M11</strain>
    </source>
</reference>
<proteinExistence type="predicted"/>
<dbReference type="Pfam" id="PF13811">
    <property type="entry name" value="DUF4186"/>
    <property type="match status" value="1"/>
</dbReference>
<evidence type="ECO:0000313" key="2">
    <source>
        <dbReference type="EMBL" id="NGX86431.1"/>
    </source>
</evidence>
<dbReference type="InterPro" id="IPR020378">
    <property type="entry name" value="DUF4186"/>
</dbReference>
<organism evidence="2 3">
    <name type="scientific">Rahnella contaminans</name>
    <dbReference type="NCBI Taxonomy" id="2703882"/>
    <lineage>
        <taxon>Bacteria</taxon>
        <taxon>Pseudomonadati</taxon>
        <taxon>Pseudomonadota</taxon>
        <taxon>Gammaproteobacteria</taxon>
        <taxon>Enterobacterales</taxon>
        <taxon>Yersiniaceae</taxon>
        <taxon>Rahnella</taxon>
    </lineage>
</organism>